<dbReference type="AlphaFoldDB" id="A0A9Q1JEI3"/>
<dbReference type="SUPFAM" id="SSF57756">
    <property type="entry name" value="Retrovirus zinc finger-like domains"/>
    <property type="match status" value="1"/>
</dbReference>
<dbReference type="EMBL" id="JAKOGI010003812">
    <property type="protein sequence ID" value="KAJ8420152.1"/>
    <property type="molecule type" value="Genomic_DNA"/>
</dbReference>
<name>A0A9Q1JEI3_9CARY</name>
<evidence type="ECO:0000313" key="1">
    <source>
        <dbReference type="EMBL" id="KAJ8420152.1"/>
    </source>
</evidence>
<dbReference type="Proteomes" id="UP001153076">
    <property type="component" value="Unassembled WGS sequence"/>
</dbReference>
<accession>A0A9Q1JEI3</accession>
<dbReference type="GO" id="GO:0008270">
    <property type="term" value="F:zinc ion binding"/>
    <property type="evidence" value="ECO:0007669"/>
    <property type="project" value="InterPro"/>
</dbReference>
<sequence length="160" mass="18198">MRAESIGDGSSLNCAEDHTHKTLDNATVSSSLLFSVTTPSRGTVSSYASLVNPDEGTSLKFVETPMINGVKFAKIDTEDVIPEIKLLMEIPVDGAFPRFIDFINDEEVVVRLQVEYEWNPIKCHYCRMYGHKEEECMKKTNVRKEWRKVPTQPDQEREIA</sequence>
<organism evidence="1 2">
    <name type="scientific">Carnegiea gigantea</name>
    <dbReference type="NCBI Taxonomy" id="171969"/>
    <lineage>
        <taxon>Eukaryota</taxon>
        <taxon>Viridiplantae</taxon>
        <taxon>Streptophyta</taxon>
        <taxon>Embryophyta</taxon>
        <taxon>Tracheophyta</taxon>
        <taxon>Spermatophyta</taxon>
        <taxon>Magnoliopsida</taxon>
        <taxon>eudicotyledons</taxon>
        <taxon>Gunneridae</taxon>
        <taxon>Pentapetalae</taxon>
        <taxon>Caryophyllales</taxon>
        <taxon>Cactineae</taxon>
        <taxon>Cactaceae</taxon>
        <taxon>Cactoideae</taxon>
        <taxon>Echinocereeae</taxon>
        <taxon>Carnegiea</taxon>
    </lineage>
</organism>
<protein>
    <recommendedName>
        <fullName evidence="3">Zinc knuckle CX2CX4HX4C domain-containing protein</fullName>
    </recommendedName>
</protein>
<keyword evidence="2" id="KW-1185">Reference proteome</keyword>
<dbReference type="InterPro" id="IPR036875">
    <property type="entry name" value="Znf_CCHC_sf"/>
</dbReference>
<gene>
    <name evidence="1" type="ORF">Cgig2_019165</name>
</gene>
<evidence type="ECO:0008006" key="3">
    <source>
        <dbReference type="Google" id="ProtNLM"/>
    </source>
</evidence>
<proteinExistence type="predicted"/>
<reference evidence="1" key="1">
    <citation type="submission" date="2022-04" db="EMBL/GenBank/DDBJ databases">
        <title>Carnegiea gigantea Genome sequencing and assembly v2.</title>
        <authorList>
            <person name="Copetti D."/>
            <person name="Sanderson M.J."/>
            <person name="Burquez A."/>
            <person name="Wojciechowski M.F."/>
        </authorList>
    </citation>
    <scope>NUCLEOTIDE SEQUENCE</scope>
    <source>
        <strain evidence="1">SGP5-SGP5p</strain>
        <tissue evidence="1">Aerial part</tissue>
    </source>
</reference>
<comment type="caution">
    <text evidence="1">The sequence shown here is derived from an EMBL/GenBank/DDBJ whole genome shotgun (WGS) entry which is preliminary data.</text>
</comment>
<dbReference type="GO" id="GO:0003676">
    <property type="term" value="F:nucleic acid binding"/>
    <property type="evidence" value="ECO:0007669"/>
    <property type="project" value="InterPro"/>
</dbReference>
<evidence type="ECO:0000313" key="2">
    <source>
        <dbReference type="Proteomes" id="UP001153076"/>
    </source>
</evidence>